<evidence type="ECO:0000256" key="6">
    <source>
        <dbReference type="ARBA" id="ARBA00022741"/>
    </source>
</evidence>
<dbReference type="Gene3D" id="3.30.470.20">
    <property type="entry name" value="ATP-grasp fold, B domain"/>
    <property type="match status" value="1"/>
</dbReference>
<evidence type="ECO:0000256" key="2">
    <source>
        <dbReference type="ARBA" id="ARBA00009601"/>
    </source>
</evidence>
<evidence type="ECO:0000313" key="12">
    <source>
        <dbReference type="EMBL" id="KGN43789.1"/>
    </source>
</evidence>
<feature type="domain" description="Inositol-tetrakisphosphate 1-kinase N-terminal" evidence="11">
    <location>
        <begin position="188"/>
        <end position="264"/>
    </location>
</feature>
<keyword evidence="4" id="KW-0808">Transferase</keyword>
<evidence type="ECO:0000259" key="10">
    <source>
        <dbReference type="Pfam" id="PF05770"/>
    </source>
</evidence>
<name>A0A0A0K483_CUCSA</name>
<feature type="domain" description="Inositol 1,3,4-trisphosphate 5/6-kinase ATP-grasp" evidence="10">
    <location>
        <begin position="293"/>
        <end position="479"/>
    </location>
</feature>
<protein>
    <submittedName>
        <fullName evidence="12">Uncharacterized protein</fullName>
    </submittedName>
</protein>
<evidence type="ECO:0000256" key="3">
    <source>
        <dbReference type="ARBA" id="ARBA00011245"/>
    </source>
</evidence>
<dbReference type="GO" id="GO:0052725">
    <property type="term" value="F:inositol-1,3,4-trisphosphate 6-kinase activity"/>
    <property type="evidence" value="ECO:0000318"/>
    <property type="project" value="GO_Central"/>
</dbReference>
<dbReference type="PIRSF" id="PIRSF038163">
    <property type="entry name" value="ITPK_uncN"/>
    <property type="match status" value="1"/>
</dbReference>
<dbReference type="AlphaFoldDB" id="A0A0A0K483"/>
<dbReference type="GO" id="GO:0052726">
    <property type="term" value="F:inositol-1,3,4-trisphosphate 5-kinase activity"/>
    <property type="evidence" value="ECO:0000318"/>
    <property type="project" value="GO_Central"/>
</dbReference>
<evidence type="ECO:0000256" key="8">
    <source>
        <dbReference type="ARBA" id="ARBA00022840"/>
    </source>
</evidence>
<dbReference type="GO" id="GO:0047325">
    <property type="term" value="F:inositol-3,4,5,6-tetrakisphosphate 1-kinase activity"/>
    <property type="evidence" value="ECO:0000318"/>
    <property type="project" value="GO_Central"/>
</dbReference>
<keyword evidence="8" id="KW-0067">ATP-binding</keyword>
<dbReference type="Gramene" id="KGN43789">
    <property type="protein sequence ID" value="KGN43789"/>
    <property type="gene ID" value="Csa_7G067440"/>
</dbReference>
<dbReference type="Proteomes" id="UP000029981">
    <property type="component" value="Chromosome 7"/>
</dbReference>
<keyword evidence="9" id="KW-0460">Magnesium</keyword>
<dbReference type="KEGG" id="csv:101205169"/>
<dbReference type="GO" id="GO:0005524">
    <property type="term" value="F:ATP binding"/>
    <property type="evidence" value="ECO:0007669"/>
    <property type="project" value="UniProtKB-KW"/>
</dbReference>
<dbReference type="SUPFAM" id="SSF56059">
    <property type="entry name" value="Glutathione synthetase ATP-binding domain-like"/>
    <property type="match status" value="1"/>
</dbReference>
<accession>A0A0A0K483</accession>
<dbReference type="InterPro" id="IPR041429">
    <property type="entry name" value="ITPK1_N"/>
</dbReference>
<keyword evidence="6" id="KW-0547">Nucleotide-binding</keyword>
<dbReference type="Pfam" id="PF17927">
    <property type="entry name" value="Ins134_P3_kin_N"/>
    <property type="match status" value="1"/>
</dbReference>
<dbReference type="EMBL" id="CM002928">
    <property type="protein sequence ID" value="KGN43789.1"/>
    <property type="molecule type" value="Genomic_DNA"/>
</dbReference>
<evidence type="ECO:0000256" key="4">
    <source>
        <dbReference type="ARBA" id="ARBA00022679"/>
    </source>
</evidence>
<dbReference type="InterPro" id="IPR040464">
    <property type="entry name" value="InsP(3)kin_ATP-grasp"/>
</dbReference>
<evidence type="ECO:0000256" key="7">
    <source>
        <dbReference type="ARBA" id="ARBA00022777"/>
    </source>
</evidence>
<comment type="similarity">
    <text evidence="2">Belongs to the ITPK1 family.</text>
</comment>
<dbReference type="FunFam" id="3.30.470.20:FF:000047">
    <property type="entry name" value="Inositol-tetrakisphosphate 1-kinase 4"/>
    <property type="match status" value="1"/>
</dbReference>
<evidence type="ECO:0000256" key="5">
    <source>
        <dbReference type="ARBA" id="ARBA00022723"/>
    </source>
</evidence>
<dbReference type="OMA" id="KMAIVFR"/>
<dbReference type="OrthoDB" id="25308at2759"/>
<reference evidence="12 13" key="1">
    <citation type="journal article" date="2009" name="Nat. Genet.">
        <title>The genome of the cucumber, Cucumis sativus L.</title>
        <authorList>
            <person name="Huang S."/>
            <person name="Li R."/>
            <person name="Zhang Z."/>
            <person name="Li L."/>
            <person name="Gu X."/>
            <person name="Fan W."/>
            <person name="Lucas W.J."/>
            <person name="Wang X."/>
            <person name="Xie B."/>
            <person name="Ni P."/>
            <person name="Ren Y."/>
            <person name="Zhu H."/>
            <person name="Li J."/>
            <person name="Lin K."/>
            <person name="Jin W."/>
            <person name="Fei Z."/>
            <person name="Li G."/>
            <person name="Staub J."/>
            <person name="Kilian A."/>
            <person name="van der Vossen E.A."/>
            <person name="Wu Y."/>
            <person name="Guo J."/>
            <person name="He J."/>
            <person name="Jia Z."/>
            <person name="Ren Y."/>
            <person name="Tian G."/>
            <person name="Lu Y."/>
            <person name="Ruan J."/>
            <person name="Qian W."/>
            <person name="Wang M."/>
            <person name="Huang Q."/>
            <person name="Li B."/>
            <person name="Xuan Z."/>
            <person name="Cao J."/>
            <person name="Asan"/>
            <person name="Wu Z."/>
            <person name="Zhang J."/>
            <person name="Cai Q."/>
            <person name="Bai Y."/>
            <person name="Zhao B."/>
            <person name="Han Y."/>
            <person name="Li Y."/>
            <person name="Li X."/>
            <person name="Wang S."/>
            <person name="Shi Q."/>
            <person name="Liu S."/>
            <person name="Cho W.K."/>
            <person name="Kim J.Y."/>
            <person name="Xu Y."/>
            <person name="Heller-Uszynska K."/>
            <person name="Miao H."/>
            <person name="Cheng Z."/>
            <person name="Zhang S."/>
            <person name="Wu J."/>
            <person name="Yang Y."/>
            <person name="Kang H."/>
            <person name="Li M."/>
            <person name="Liang H."/>
            <person name="Ren X."/>
            <person name="Shi Z."/>
            <person name="Wen M."/>
            <person name="Jian M."/>
            <person name="Yang H."/>
            <person name="Zhang G."/>
            <person name="Yang Z."/>
            <person name="Chen R."/>
            <person name="Liu S."/>
            <person name="Li J."/>
            <person name="Ma L."/>
            <person name="Liu H."/>
            <person name="Zhou Y."/>
            <person name="Zhao J."/>
            <person name="Fang X."/>
            <person name="Li G."/>
            <person name="Fang L."/>
            <person name="Li Y."/>
            <person name="Liu D."/>
            <person name="Zheng H."/>
            <person name="Zhang Y."/>
            <person name="Qin N."/>
            <person name="Li Z."/>
            <person name="Yang G."/>
            <person name="Yang S."/>
            <person name="Bolund L."/>
            <person name="Kristiansen K."/>
            <person name="Zheng H."/>
            <person name="Li S."/>
            <person name="Zhang X."/>
            <person name="Yang H."/>
            <person name="Wang J."/>
            <person name="Sun R."/>
            <person name="Zhang B."/>
            <person name="Jiang S."/>
            <person name="Wang J."/>
            <person name="Du Y."/>
            <person name="Li S."/>
        </authorList>
    </citation>
    <scope>NUCLEOTIDE SEQUENCE [LARGE SCALE GENOMIC DNA]</scope>
    <source>
        <strain evidence="13">cv. 9930</strain>
    </source>
</reference>
<proteinExistence type="inferred from homology"/>
<evidence type="ECO:0000259" key="11">
    <source>
        <dbReference type="Pfam" id="PF17927"/>
    </source>
</evidence>
<keyword evidence="7" id="KW-0418">Kinase</keyword>
<organism evidence="12 13">
    <name type="scientific">Cucumis sativus</name>
    <name type="common">Cucumber</name>
    <dbReference type="NCBI Taxonomy" id="3659"/>
    <lineage>
        <taxon>Eukaryota</taxon>
        <taxon>Viridiplantae</taxon>
        <taxon>Streptophyta</taxon>
        <taxon>Embryophyta</taxon>
        <taxon>Tracheophyta</taxon>
        <taxon>Spermatophyta</taxon>
        <taxon>Magnoliopsida</taxon>
        <taxon>eudicotyledons</taxon>
        <taxon>Gunneridae</taxon>
        <taxon>Pentapetalae</taxon>
        <taxon>rosids</taxon>
        <taxon>fabids</taxon>
        <taxon>Cucurbitales</taxon>
        <taxon>Cucurbitaceae</taxon>
        <taxon>Benincaseae</taxon>
        <taxon>Cucumis</taxon>
    </lineage>
</organism>
<evidence type="ECO:0000256" key="9">
    <source>
        <dbReference type="ARBA" id="ARBA00022842"/>
    </source>
</evidence>
<reference evidence="12 13" key="2">
    <citation type="journal article" date="2009" name="PLoS ONE">
        <title>An integrated genetic and cytogenetic map of the cucumber genome.</title>
        <authorList>
            <person name="Ren Y."/>
            <person name="Zhang Z."/>
            <person name="Liu J."/>
            <person name="Staub J.E."/>
            <person name="Han Y."/>
            <person name="Cheng Z."/>
            <person name="Li X."/>
            <person name="Lu J."/>
            <person name="Miao H."/>
            <person name="Kang H."/>
            <person name="Xie B."/>
            <person name="Gu X."/>
            <person name="Wang X."/>
            <person name="Du Y."/>
            <person name="Jin W."/>
            <person name="Huang S."/>
        </authorList>
    </citation>
    <scope>NUCLEOTIDE SEQUENCE [LARGE SCALE GENOMIC DNA]</scope>
    <source>
        <strain evidence="13">cv. 9930</strain>
    </source>
</reference>
<gene>
    <name evidence="12" type="ORF">Csa_7G067440</name>
</gene>
<reference evidence="12 13" key="3">
    <citation type="journal article" date="2010" name="BMC Genomics">
        <title>Transcriptome sequencing and comparative analysis of cucumber flowers with different sex types.</title>
        <authorList>
            <person name="Guo S."/>
            <person name="Zheng Y."/>
            <person name="Joung J.G."/>
            <person name="Liu S."/>
            <person name="Zhang Z."/>
            <person name="Crasta O.R."/>
            <person name="Sobral B.W."/>
            <person name="Xu Y."/>
            <person name="Huang S."/>
            <person name="Fei Z."/>
        </authorList>
    </citation>
    <scope>NUCLEOTIDE SEQUENCE [LARGE SCALE GENOMIC DNA]</scope>
    <source>
        <strain evidence="13">cv. 9930</strain>
    </source>
</reference>
<keyword evidence="5" id="KW-0479">Metal-binding</keyword>
<dbReference type="STRING" id="3659.A0A0A0K483"/>
<dbReference type="eggNOG" id="ENOG502QQ6B">
    <property type="taxonomic scope" value="Eukaryota"/>
</dbReference>
<dbReference type="PANTHER" id="PTHR14217:SF1">
    <property type="entry name" value="INOSITOL-TETRAKISPHOSPHATE 1-KINASE"/>
    <property type="match status" value="1"/>
</dbReference>
<comment type="cofactor">
    <cofactor evidence="1">
        <name>Mg(2+)</name>
        <dbReference type="ChEBI" id="CHEBI:18420"/>
    </cofactor>
</comment>
<dbReference type="Pfam" id="PF05770">
    <property type="entry name" value="Ins134_P3_kin"/>
    <property type="match status" value="1"/>
</dbReference>
<keyword evidence="13" id="KW-1185">Reference proteome</keyword>
<dbReference type="PANTHER" id="PTHR14217">
    <property type="entry name" value="INOSITOL-TETRAKISPHOSPHATE 1-KINASE"/>
    <property type="match status" value="1"/>
</dbReference>
<reference evidence="12 13" key="4">
    <citation type="journal article" date="2011" name="BMC Genomics">
        <title>RNA-Seq improves annotation of protein-coding genes in the cucumber genome.</title>
        <authorList>
            <person name="Li Z."/>
            <person name="Zhang Z."/>
            <person name="Yan P."/>
            <person name="Huang S."/>
            <person name="Fei Z."/>
            <person name="Lin K."/>
        </authorList>
    </citation>
    <scope>NUCLEOTIDE SEQUENCE [LARGE SCALE GENOMIC DNA]</scope>
    <source>
        <strain evidence="13">cv. 9930</strain>
    </source>
</reference>
<dbReference type="GO" id="GO:0032957">
    <property type="term" value="P:inositol trisphosphate metabolic process"/>
    <property type="evidence" value="ECO:0007669"/>
    <property type="project" value="InterPro"/>
</dbReference>
<evidence type="ECO:0000256" key="1">
    <source>
        <dbReference type="ARBA" id="ARBA00001946"/>
    </source>
</evidence>
<comment type="subunit">
    <text evidence="3">Monomer.</text>
</comment>
<dbReference type="GO" id="GO:0000287">
    <property type="term" value="F:magnesium ion binding"/>
    <property type="evidence" value="ECO:0007669"/>
    <property type="project" value="InterPro"/>
</dbReference>
<evidence type="ECO:0000313" key="13">
    <source>
        <dbReference type="Proteomes" id="UP000029981"/>
    </source>
</evidence>
<dbReference type="InterPro" id="IPR008656">
    <property type="entry name" value="Inositol_tetrakis-P_1-kinase"/>
</dbReference>
<sequence length="502" mass="56406">MVGQLVKGVILDDSVLFINSNAHNPNHSLRPTSDALLRHLRYSMFRTGISSRLDSSDCKDIIKEKAESHSIHCFSLSAFLTEDDINEIMLSWGDIRNSILYVISSEKKDDINHLIDQGWLVVVLNVQDDSACENLGTVCISKLEELPLSICRLNRKAVDCSILVVGYTMKLSRELDFSKRGAFPLYPTDNGLIFMPLTFDLPLSSQLSEVDVILHKATDEILYVELSNSSDLSNKITYSSRMQELQRYIEVHPDLCVIDPLNNIKPVLDRLEIQQILLGLEALKPKGCIIRGPYFLKVGNFNEDNLVQKLSEAKLSLPCIVKPQVACGVSDAHKMAIIFDVEDLKNLDVPLPAIIQEYVDHSSTLYKFYALGEKIFYAVKKSTPNRSILMNLRQGVGPLVFDSLKSLPIANESQQHLDGKSSDTNNKDLNFELVENAANWLRRVLDLSIFGFDVVVEDKSGDHVIVDVNYLPSFKEVPDDIAIPAFWEAIKNKYESIKNSSS</sequence>